<gene>
    <name evidence="2" type="ORF">CPAG_07733</name>
</gene>
<evidence type="ECO:0000256" key="1">
    <source>
        <dbReference type="SAM" id="MobiDB-lite"/>
    </source>
</evidence>
<accession>A0A0J6FE73</accession>
<sequence length="69" mass="7333">MALLVLTDLCRRLGMIILALRLHSYKQQKNEKEKAAAAAAPPPPSAEASFPNEIHSSTSLGSNVAESMG</sequence>
<reference evidence="3" key="2">
    <citation type="journal article" date="2009" name="Genome Res.">
        <title>Comparative genomic analyses of the human fungal pathogens Coccidioides and their relatives.</title>
        <authorList>
            <person name="Sharpton T.J."/>
            <person name="Stajich J.E."/>
            <person name="Rounsley S.D."/>
            <person name="Gardner M.J."/>
            <person name="Wortman J.R."/>
            <person name="Jordar V.S."/>
            <person name="Maiti R."/>
            <person name="Kodira C.D."/>
            <person name="Neafsey D.E."/>
            <person name="Zeng Q."/>
            <person name="Hung C.-Y."/>
            <person name="McMahan C."/>
            <person name="Muszewska A."/>
            <person name="Grynberg M."/>
            <person name="Mandel M.A."/>
            <person name="Kellner E.M."/>
            <person name="Barker B.M."/>
            <person name="Galgiani J.N."/>
            <person name="Orbach M.J."/>
            <person name="Kirkland T.N."/>
            <person name="Cole G.T."/>
            <person name="Henn M.R."/>
            <person name="Birren B.W."/>
            <person name="Taylor J.W."/>
        </authorList>
    </citation>
    <scope>NUCLEOTIDE SEQUENCE [LARGE SCALE GENOMIC DNA]</scope>
    <source>
        <strain evidence="3">RMSCC 3488</strain>
    </source>
</reference>
<protein>
    <submittedName>
        <fullName evidence="2">Uncharacterized protein</fullName>
    </submittedName>
</protein>
<name>A0A0J6FE73_COCPO</name>
<dbReference type="AlphaFoldDB" id="A0A0J6FE73"/>
<organism evidence="2 3">
    <name type="scientific">Coccidioides posadasii RMSCC 3488</name>
    <dbReference type="NCBI Taxonomy" id="454284"/>
    <lineage>
        <taxon>Eukaryota</taxon>
        <taxon>Fungi</taxon>
        <taxon>Dikarya</taxon>
        <taxon>Ascomycota</taxon>
        <taxon>Pezizomycotina</taxon>
        <taxon>Eurotiomycetes</taxon>
        <taxon>Eurotiomycetidae</taxon>
        <taxon>Onygenales</taxon>
        <taxon>Onygenaceae</taxon>
        <taxon>Coccidioides</taxon>
    </lineage>
</organism>
<dbReference type="VEuPathDB" id="FungiDB:CPAG_07733"/>
<dbReference type="Proteomes" id="UP000054567">
    <property type="component" value="Unassembled WGS sequence"/>
</dbReference>
<proteinExistence type="predicted"/>
<dbReference type="EMBL" id="DS268113">
    <property type="protein sequence ID" value="KMM71426.1"/>
    <property type="molecule type" value="Genomic_DNA"/>
</dbReference>
<feature type="region of interest" description="Disordered" evidence="1">
    <location>
        <begin position="30"/>
        <end position="69"/>
    </location>
</feature>
<feature type="compositionally biased region" description="Polar residues" evidence="1">
    <location>
        <begin position="54"/>
        <end position="69"/>
    </location>
</feature>
<reference evidence="2 3" key="1">
    <citation type="submission" date="2007-06" db="EMBL/GenBank/DDBJ databases">
        <title>The Genome Sequence of Coccidioides posadasii RMSCC_3488.</title>
        <authorList>
            <consortium name="Coccidioides Genome Resources Consortium"/>
            <consortium name="The Broad Institute Genome Sequencing Platform"/>
            <person name="Henn M.R."/>
            <person name="Sykes S."/>
            <person name="Young S."/>
            <person name="Jaffe D."/>
            <person name="Berlin A."/>
            <person name="Alvarez P."/>
            <person name="Butler J."/>
            <person name="Gnerre S."/>
            <person name="Grabherr M."/>
            <person name="Mauceli E."/>
            <person name="Brockman W."/>
            <person name="Kodira C."/>
            <person name="Alvarado L."/>
            <person name="Zeng Q."/>
            <person name="Crawford M."/>
            <person name="Antoine C."/>
            <person name="Devon K."/>
            <person name="Galgiani J."/>
            <person name="Orsborn K."/>
            <person name="Lewis M.L."/>
            <person name="Nusbaum C."/>
            <person name="Galagan J."/>
            <person name="Birren B."/>
        </authorList>
    </citation>
    <scope>NUCLEOTIDE SEQUENCE [LARGE SCALE GENOMIC DNA]</scope>
    <source>
        <strain evidence="2 3">RMSCC 3488</strain>
    </source>
</reference>
<evidence type="ECO:0000313" key="3">
    <source>
        <dbReference type="Proteomes" id="UP000054567"/>
    </source>
</evidence>
<evidence type="ECO:0000313" key="2">
    <source>
        <dbReference type="EMBL" id="KMM71426.1"/>
    </source>
</evidence>
<reference evidence="3" key="3">
    <citation type="journal article" date="2010" name="Genome Res.">
        <title>Population genomic sequencing of Coccidioides fungi reveals recent hybridization and transposon control.</title>
        <authorList>
            <person name="Neafsey D.E."/>
            <person name="Barker B.M."/>
            <person name="Sharpton T.J."/>
            <person name="Stajich J.E."/>
            <person name="Park D.J."/>
            <person name="Whiston E."/>
            <person name="Hung C.-Y."/>
            <person name="McMahan C."/>
            <person name="White J."/>
            <person name="Sykes S."/>
            <person name="Heiman D."/>
            <person name="Young S."/>
            <person name="Zeng Q."/>
            <person name="Abouelleil A."/>
            <person name="Aftuck L."/>
            <person name="Bessette D."/>
            <person name="Brown A."/>
            <person name="FitzGerald M."/>
            <person name="Lui A."/>
            <person name="Macdonald J.P."/>
            <person name="Priest M."/>
            <person name="Orbach M.J."/>
            <person name="Galgiani J.N."/>
            <person name="Kirkland T.N."/>
            <person name="Cole G.T."/>
            <person name="Birren B.W."/>
            <person name="Henn M.R."/>
            <person name="Taylor J.W."/>
            <person name="Rounsley S.D."/>
        </authorList>
    </citation>
    <scope>NUCLEOTIDE SEQUENCE [LARGE SCALE GENOMIC DNA]</scope>
    <source>
        <strain evidence="3">RMSCC 3488</strain>
    </source>
</reference>